<sequence length="162" mass="17662">MPKAHLMEQSRAIPVDVETAYRRTVPMPLPTLFSRWYGPIAPVKAVRDQTGDWNSVGQSRTVVQVGGGTMREELTAVDAPHAFGYTLSGITGALAPLVDHIEGQWLFAPAGTGTEVTWRWTVYPRSAAAGLVMPAFARLWRGFARQSLEQLSRELLGQGSVG</sequence>
<organism evidence="1 2">
    <name type="scientific">Mycolicibacterium austroafricanum</name>
    <name type="common">Mycobacterium austroafricanum</name>
    <dbReference type="NCBI Taxonomy" id="39687"/>
    <lineage>
        <taxon>Bacteria</taxon>
        <taxon>Bacillati</taxon>
        <taxon>Actinomycetota</taxon>
        <taxon>Actinomycetes</taxon>
        <taxon>Mycobacteriales</taxon>
        <taxon>Mycobacteriaceae</taxon>
        <taxon>Mycolicibacterium</taxon>
    </lineage>
</organism>
<protein>
    <submittedName>
        <fullName evidence="1">SRPBCC family protein</fullName>
    </submittedName>
</protein>
<proteinExistence type="predicted"/>
<evidence type="ECO:0000313" key="1">
    <source>
        <dbReference type="EMBL" id="MDN4522131.1"/>
    </source>
</evidence>
<reference evidence="1" key="1">
    <citation type="submission" date="2023-07" db="EMBL/GenBank/DDBJ databases">
        <title>Degradation of tert-butanol by M. austroafricanum TBA100.</title>
        <authorList>
            <person name="Helbich S."/>
            <person name="Vainshtein Y."/>
        </authorList>
    </citation>
    <scope>NUCLEOTIDE SEQUENCE</scope>
    <source>
        <strain evidence="1">TBA100</strain>
    </source>
</reference>
<dbReference type="InterPro" id="IPR023393">
    <property type="entry name" value="START-like_dom_sf"/>
</dbReference>
<comment type="caution">
    <text evidence="1">The sequence shown here is derived from an EMBL/GenBank/DDBJ whole genome shotgun (WGS) entry which is preliminary data.</text>
</comment>
<dbReference type="RefSeq" id="WP_011781839.1">
    <property type="nucleotide sequence ID" value="NZ_CP070380.1"/>
</dbReference>
<keyword evidence="2" id="KW-1185">Reference proteome</keyword>
<evidence type="ECO:0000313" key="2">
    <source>
        <dbReference type="Proteomes" id="UP001172687"/>
    </source>
</evidence>
<dbReference type="Pfam" id="PF10604">
    <property type="entry name" value="Polyketide_cyc2"/>
    <property type="match status" value="1"/>
</dbReference>
<dbReference type="InterPro" id="IPR019587">
    <property type="entry name" value="Polyketide_cyclase/dehydratase"/>
</dbReference>
<name>A0ABT8HN05_MYCAO</name>
<dbReference type="SUPFAM" id="SSF55961">
    <property type="entry name" value="Bet v1-like"/>
    <property type="match status" value="1"/>
</dbReference>
<dbReference type="Gene3D" id="3.30.530.20">
    <property type="match status" value="1"/>
</dbReference>
<dbReference type="EMBL" id="JAUHTC010000098">
    <property type="protein sequence ID" value="MDN4522131.1"/>
    <property type="molecule type" value="Genomic_DNA"/>
</dbReference>
<dbReference type="Proteomes" id="UP001172687">
    <property type="component" value="Unassembled WGS sequence"/>
</dbReference>
<gene>
    <name evidence="1" type="ORF">QYF68_30565</name>
</gene>
<accession>A0ABT8HN05</accession>